<name>A0A067PJX3_9AGAM</name>
<evidence type="ECO:0000313" key="1">
    <source>
        <dbReference type="EMBL" id="KDQ50756.1"/>
    </source>
</evidence>
<gene>
    <name evidence="1" type="ORF">JAAARDRAFT_551536</name>
</gene>
<proteinExistence type="predicted"/>
<dbReference type="InParanoid" id="A0A067PJX3"/>
<dbReference type="EMBL" id="KL197756">
    <property type="protein sequence ID" value="KDQ50756.1"/>
    <property type="molecule type" value="Genomic_DNA"/>
</dbReference>
<dbReference type="HOGENOM" id="CLU_1496429_0_0_1"/>
<accession>A0A067PJX3</accession>
<dbReference type="Proteomes" id="UP000027265">
    <property type="component" value="Unassembled WGS sequence"/>
</dbReference>
<keyword evidence="2" id="KW-1185">Reference proteome</keyword>
<protein>
    <submittedName>
        <fullName evidence="1">Uncharacterized protein</fullName>
    </submittedName>
</protein>
<dbReference type="AlphaFoldDB" id="A0A067PJX3"/>
<evidence type="ECO:0000313" key="2">
    <source>
        <dbReference type="Proteomes" id="UP000027265"/>
    </source>
</evidence>
<reference evidence="2" key="1">
    <citation type="journal article" date="2014" name="Proc. Natl. Acad. Sci. U.S.A.">
        <title>Extensive sampling of basidiomycete genomes demonstrates inadequacy of the white-rot/brown-rot paradigm for wood decay fungi.</title>
        <authorList>
            <person name="Riley R."/>
            <person name="Salamov A.A."/>
            <person name="Brown D.W."/>
            <person name="Nagy L.G."/>
            <person name="Floudas D."/>
            <person name="Held B.W."/>
            <person name="Levasseur A."/>
            <person name="Lombard V."/>
            <person name="Morin E."/>
            <person name="Otillar R."/>
            <person name="Lindquist E.A."/>
            <person name="Sun H."/>
            <person name="LaButti K.M."/>
            <person name="Schmutz J."/>
            <person name="Jabbour D."/>
            <person name="Luo H."/>
            <person name="Baker S.E."/>
            <person name="Pisabarro A.G."/>
            <person name="Walton J.D."/>
            <person name="Blanchette R.A."/>
            <person name="Henrissat B."/>
            <person name="Martin F."/>
            <person name="Cullen D."/>
            <person name="Hibbett D.S."/>
            <person name="Grigoriev I.V."/>
        </authorList>
    </citation>
    <scope>NUCLEOTIDE SEQUENCE [LARGE SCALE GENOMIC DNA]</scope>
    <source>
        <strain evidence="2">MUCL 33604</strain>
    </source>
</reference>
<organism evidence="1 2">
    <name type="scientific">Jaapia argillacea MUCL 33604</name>
    <dbReference type="NCBI Taxonomy" id="933084"/>
    <lineage>
        <taxon>Eukaryota</taxon>
        <taxon>Fungi</taxon>
        <taxon>Dikarya</taxon>
        <taxon>Basidiomycota</taxon>
        <taxon>Agaricomycotina</taxon>
        <taxon>Agaricomycetes</taxon>
        <taxon>Agaricomycetidae</taxon>
        <taxon>Jaapiales</taxon>
        <taxon>Jaapiaceae</taxon>
        <taxon>Jaapia</taxon>
    </lineage>
</organism>
<sequence length="180" mass="20567">MAQNSSSQTIHKPWLQDFGSSATPSVMADNVVTLHLRFNVTRLFIMDGVDQIFWSLPWLVDLSSGNTGINGTSEARDIVGKDDTFMRAIRLNMHGFARLRLQRLGNSMHAGLYAIIPVARDSLRCRSFQRLPSSVRYPKYAPNVMTKTFKSRWNAHILVLIQSRYLGFMQFDRISLPFSR</sequence>